<evidence type="ECO:0000256" key="2">
    <source>
        <dbReference type="ARBA" id="ARBA00008661"/>
    </source>
</evidence>
<organism evidence="10 11">
    <name type="scientific">Nephila pilipes</name>
    <name type="common">Giant wood spider</name>
    <name type="synonym">Nephila maculata</name>
    <dbReference type="NCBI Taxonomy" id="299642"/>
    <lineage>
        <taxon>Eukaryota</taxon>
        <taxon>Metazoa</taxon>
        <taxon>Ecdysozoa</taxon>
        <taxon>Arthropoda</taxon>
        <taxon>Chelicerata</taxon>
        <taxon>Arachnida</taxon>
        <taxon>Araneae</taxon>
        <taxon>Araneomorphae</taxon>
        <taxon>Entelegynae</taxon>
        <taxon>Araneoidea</taxon>
        <taxon>Nephilidae</taxon>
        <taxon>Nephila</taxon>
    </lineage>
</organism>
<comment type="subcellular location">
    <subcellularLocation>
        <location evidence="1">Golgi apparatus membrane</location>
        <topology evidence="1">Single-pass type II membrane protein</topology>
    </subcellularLocation>
</comment>
<proteinExistence type="inferred from homology"/>
<dbReference type="Pfam" id="PF01762">
    <property type="entry name" value="Galactosyl_T"/>
    <property type="match status" value="1"/>
</dbReference>
<protein>
    <submittedName>
        <fullName evidence="10">Hexosyltransferase</fullName>
    </submittedName>
</protein>
<keyword evidence="3" id="KW-0328">Glycosyltransferase</keyword>
<sequence length="96" mass="11567">MLKKKFSVNIFCLLYPQCLSQPRLKLVIIVCSAPQNFSARQEIRSIWGKESRWRKDMKKFFIIRRSSENVTDMFVYMEKVEYGNVIHYNFTDSYLL</sequence>
<name>A0A8X6N956_NEPPI</name>
<comment type="caution">
    <text evidence="10">The sequence shown here is derived from an EMBL/GenBank/DDBJ whole genome shotgun (WGS) entry which is preliminary data.</text>
</comment>
<dbReference type="Proteomes" id="UP000887013">
    <property type="component" value="Unassembled WGS sequence"/>
</dbReference>
<evidence type="ECO:0000256" key="8">
    <source>
        <dbReference type="ARBA" id="ARBA00023034"/>
    </source>
</evidence>
<keyword evidence="7" id="KW-1133">Transmembrane helix</keyword>
<evidence type="ECO:0000256" key="5">
    <source>
        <dbReference type="ARBA" id="ARBA00022692"/>
    </source>
</evidence>
<keyword evidence="9" id="KW-0472">Membrane</keyword>
<keyword evidence="8" id="KW-0333">Golgi apparatus</keyword>
<dbReference type="GO" id="GO:0016758">
    <property type="term" value="F:hexosyltransferase activity"/>
    <property type="evidence" value="ECO:0007669"/>
    <property type="project" value="InterPro"/>
</dbReference>
<dbReference type="EMBL" id="BMAW01055611">
    <property type="protein sequence ID" value="GFT01850.1"/>
    <property type="molecule type" value="Genomic_DNA"/>
</dbReference>
<keyword evidence="11" id="KW-1185">Reference proteome</keyword>
<evidence type="ECO:0000256" key="3">
    <source>
        <dbReference type="ARBA" id="ARBA00022676"/>
    </source>
</evidence>
<evidence type="ECO:0000313" key="10">
    <source>
        <dbReference type="EMBL" id="GFT01850.1"/>
    </source>
</evidence>
<evidence type="ECO:0000256" key="6">
    <source>
        <dbReference type="ARBA" id="ARBA00022968"/>
    </source>
</evidence>
<keyword evidence="4" id="KW-0808">Transferase</keyword>
<evidence type="ECO:0000256" key="1">
    <source>
        <dbReference type="ARBA" id="ARBA00004323"/>
    </source>
</evidence>
<keyword evidence="6" id="KW-0735">Signal-anchor</keyword>
<evidence type="ECO:0000313" key="11">
    <source>
        <dbReference type="Proteomes" id="UP000887013"/>
    </source>
</evidence>
<dbReference type="GO" id="GO:0000139">
    <property type="term" value="C:Golgi membrane"/>
    <property type="evidence" value="ECO:0007669"/>
    <property type="project" value="UniProtKB-SubCell"/>
</dbReference>
<evidence type="ECO:0000256" key="9">
    <source>
        <dbReference type="ARBA" id="ARBA00023136"/>
    </source>
</evidence>
<dbReference type="AlphaFoldDB" id="A0A8X6N956"/>
<evidence type="ECO:0000256" key="7">
    <source>
        <dbReference type="ARBA" id="ARBA00022989"/>
    </source>
</evidence>
<comment type="similarity">
    <text evidence="2">Belongs to the glycosyltransferase 31 family.</text>
</comment>
<evidence type="ECO:0000256" key="4">
    <source>
        <dbReference type="ARBA" id="ARBA00022679"/>
    </source>
</evidence>
<dbReference type="OrthoDB" id="5512589at2759"/>
<dbReference type="InterPro" id="IPR002659">
    <property type="entry name" value="Glyco_trans_31"/>
</dbReference>
<keyword evidence="5" id="KW-0812">Transmembrane</keyword>
<accession>A0A8X6N956</accession>
<reference evidence="10" key="1">
    <citation type="submission" date="2020-08" db="EMBL/GenBank/DDBJ databases">
        <title>Multicomponent nature underlies the extraordinary mechanical properties of spider dragline silk.</title>
        <authorList>
            <person name="Kono N."/>
            <person name="Nakamura H."/>
            <person name="Mori M."/>
            <person name="Yoshida Y."/>
            <person name="Ohtoshi R."/>
            <person name="Malay A.D."/>
            <person name="Moran D.A.P."/>
            <person name="Tomita M."/>
            <person name="Numata K."/>
            <person name="Arakawa K."/>
        </authorList>
    </citation>
    <scope>NUCLEOTIDE SEQUENCE</scope>
</reference>
<gene>
    <name evidence="10" type="primary">NCL1_42680</name>
    <name evidence="10" type="ORF">NPIL_562141</name>
</gene>